<dbReference type="GO" id="GO:0000724">
    <property type="term" value="P:double-strand break repair via homologous recombination"/>
    <property type="evidence" value="ECO:0007669"/>
    <property type="project" value="TreeGrafter"/>
</dbReference>
<dbReference type="InterPro" id="IPR027417">
    <property type="entry name" value="P-loop_NTPase"/>
</dbReference>
<dbReference type="EMBL" id="CP119951">
    <property type="protein sequence ID" value="WFC94768.1"/>
    <property type="molecule type" value="Genomic_DNA"/>
</dbReference>
<keyword evidence="1 9" id="KW-0547">Nucleotide-binding</keyword>
<dbReference type="EC" id="5.6.2.4" evidence="7"/>
<feature type="domain" description="UvrD-like helicase ATP-binding" evidence="11">
    <location>
        <begin position="212"/>
        <end position="487"/>
    </location>
</feature>
<dbReference type="InterPro" id="IPR014016">
    <property type="entry name" value="UvrD-like_ATP-bd"/>
</dbReference>
<evidence type="ECO:0000256" key="8">
    <source>
        <dbReference type="ARBA" id="ARBA00048988"/>
    </source>
</evidence>
<organism evidence="12 13">
    <name type="scientific">Malassezia brasiliensis</name>
    <dbReference type="NCBI Taxonomy" id="1821822"/>
    <lineage>
        <taxon>Eukaryota</taxon>
        <taxon>Fungi</taxon>
        <taxon>Dikarya</taxon>
        <taxon>Basidiomycota</taxon>
        <taxon>Ustilaginomycotina</taxon>
        <taxon>Malasseziomycetes</taxon>
        <taxon>Malasseziales</taxon>
        <taxon>Malasseziaceae</taxon>
        <taxon>Malassezia</taxon>
    </lineage>
</organism>
<dbReference type="Proteomes" id="UP001216638">
    <property type="component" value="Chromosome 1"/>
</dbReference>
<dbReference type="SUPFAM" id="SSF52540">
    <property type="entry name" value="P-loop containing nucleoside triphosphate hydrolases"/>
    <property type="match status" value="1"/>
</dbReference>
<dbReference type="Pfam" id="PF13245">
    <property type="entry name" value="AAA_19"/>
    <property type="match status" value="1"/>
</dbReference>
<evidence type="ECO:0000256" key="3">
    <source>
        <dbReference type="ARBA" id="ARBA00022806"/>
    </source>
</evidence>
<dbReference type="InterPro" id="IPR000212">
    <property type="entry name" value="DNA_helicase_UvrD/REP"/>
</dbReference>
<evidence type="ECO:0000313" key="12">
    <source>
        <dbReference type="EMBL" id="WFC94768.1"/>
    </source>
</evidence>
<keyword evidence="2 9" id="KW-0378">Hydrolase</keyword>
<feature type="compositionally biased region" description="Pro residues" evidence="10">
    <location>
        <begin position="884"/>
        <end position="896"/>
    </location>
</feature>
<comment type="catalytic activity">
    <reaction evidence="8">
        <text>ATP + H2O = ADP + phosphate + H(+)</text>
        <dbReference type="Rhea" id="RHEA:13065"/>
        <dbReference type="ChEBI" id="CHEBI:15377"/>
        <dbReference type="ChEBI" id="CHEBI:15378"/>
        <dbReference type="ChEBI" id="CHEBI:30616"/>
        <dbReference type="ChEBI" id="CHEBI:43474"/>
        <dbReference type="ChEBI" id="CHEBI:456216"/>
        <dbReference type="EC" id="5.6.2.4"/>
    </reaction>
</comment>
<protein>
    <recommendedName>
        <fullName evidence="7">DNA 3'-5' helicase</fullName>
        <ecNumber evidence="7">5.6.2.4</ecNumber>
    </recommendedName>
</protein>
<feature type="binding site" evidence="9">
    <location>
        <begin position="233"/>
        <end position="240"/>
    </location>
    <ligand>
        <name>ATP</name>
        <dbReference type="ChEBI" id="CHEBI:30616"/>
    </ligand>
</feature>
<gene>
    <name evidence="12" type="ORF">MBRA1_001402</name>
</gene>
<evidence type="ECO:0000256" key="1">
    <source>
        <dbReference type="ARBA" id="ARBA00022741"/>
    </source>
</evidence>
<evidence type="ECO:0000259" key="11">
    <source>
        <dbReference type="PROSITE" id="PS51198"/>
    </source>
</evidence>
<evidence type="ECO:0000256" key="4">
    <source>
        <dbReference type="ARBA" id="ARBA00022840"/>
    </source>
</evidence>
<keyword evidence="3 9" id="KW-0347">Helicase</keyword>
<evidence type="ECO:0000256" key="5">
    <source>
        <dbReference type="ARBA" id="ARBA00023235"/>
    </source>
</evidence>
<dbReference type="Pfam" id="PF13361">
    <property type="entry name" value="UvrD_C"/>
    <property type="match status" value="1"/>
</dbReference>
<reference evidence="12" key="1">
    <citation type="submission" date="2023-03" db="EMBL/GenBank/DDBJ databases">
        <title>Mating type loci evolution in Malassezia.</title>
        <authorList>
            <person name="Coelho M.A."/>
        </authorList>
    </citation>
    <scope>NUCLEOTIDE SEQUENCE</scope>
    <source>
        <strain evidence="12">CBS 14135</strain>
    </source>
</reference>
<name>A0AAF0DRL6_9BASI</name>
<dbReference type="GO" id="GO:0016787">
    <property type="term" value="F:hydrolase activity"/>
    <property type="evidence" value="ECO:0007669"/>
    <property type="project" value="UniProtKB-UniRule"/>
</dbReference>
<proteinExistence type="predicted"/>
<dbReference type="PROSITE" id="PS51198">
    <property type="entry name" value="UVRD_HELICASE_ATP_BIND"/>
    <property type="match status" value="1"/>
</dbReference>
<keyword evidence="13" id="KW-1185">Reference proteome</keyword>
<dbReference type="PANTHER" id="PTHR11070">
    <property type="entry name" value="UVRD / RECB / PCRA DNA HELICASE FAMILY MEMBER"/>
    <property type="match status" value="1"/>
</dbReference>
<keyword evidence="4 9" id="KW-0067">ATP-binding</keyword>
<dbReference type="PANTHER" id="PTHR11070:SF30">
    <property type="entry name" value="F-BOX DNA HELICASE 1"/>
    <property type="match status" value="1"/>
</dbReference>
<evidence type="ECO:0000313" key="13">
    <source>
        <dbReference type="Proteomes" id="UP001216638"/>
    </source>
</evidence>
<dbReference type="GO" id="GO:0031297">
    <property type="term" value="P:replication fork processing"/>
    <property type="evidence" value="ECO:0007669"/>
    <property type="project" value="TreeGrafter"/>
</dbReference>
<evidence type="ECO:0000256" key="6">
    <source>
        <dbReference type="ARBA" id="ARBA00034617"/>
    </source>
</evidence>
<evidence type="ECO:0000256" key="7">
    <source>
        <dbReference type="ARBA" id="ARBA00034808"/>
    </source>
</evidence>
<dbReference type="GO" id="GO:0005524">
    <property type="term" value="F:ATP binding"/>
    <property type="evidence" value="ECO:0007669"/>
    <property type="project" value="UniProtKB-UniRule"/>
</dbReference>
<comment type="catalytic activity">
    <reaction evidence="6">
        <text>Couples ATP hydrolysis with the unwinding of duplex DNA by translocating in the 3'-5' direction.</text>
        <dbReference type="EC" id="5.6.2.4"/>
    </reaction>
</comment>
<feature type="region of interest" description="Disordered" evidence="10">
    <location>
        <begin position="882"/>
        <end position="903"/>
    </location>
</feature>
<accession>A0AAF0DRL6</accession>
<sequence>MKVRGRDAPRRTLLECMPRHTVFAMLAHLSMPDVLSLLCADRRLRPFVNAAHFAPWRKRWHKWAHAEAAYERGVRTGDEVPGAEAALVQHYTEALAALHLARPPLQLHELLPCAARQTIVDAGAAQGFFGALLLGRTDASDAFARFDAPSAVELLCYARVFFAVLRVSRHFASGAAQRPYHQTVHALDAACAAALDAFFAPRRAPIPPGALTEEQAQLVAHPLQRDDLVCVQAYAGTGKTRCLLAFAQRRPTSRFLYITFNAATARSARAQFPANVECRTMHAVALRQVQLPEGQALGTLRPRDVVHLLRGQLPEGRRLREDARPDKLAPTSVATYVLRTLDRFLQSADTHLRAEKHVPRQLQQYTDLRPSDVAACAAALWDMICAGRTPRGAPVACPHDAYVKLLQLHGTGHAFAEYAALLLDEAQDLSACQTAILLRARGACAIVVVGDVHQKIYGFRGGSAAAFHPRVYPPSAHYQLTQSFRFGPQVASVATAILDIKTPPPWAPRAPRPRLYGTGADCVQVARSGAPLGVPHTRIYRTNALLAHDALRLAATSGTALYLQTSQAMQPAALAALLRDARTLYCGDAPLPPHSALREFAAWKELVEHVEADDGGGDSKLALVVSLAPLLGAPDFAAHVARLERCCCATPDAASIVLTTVHQAKGLEWDVVALADDFSPSFDAAAPALRPHVASLALCDEVNHMYVALTRARRHLVVPPGVHAWLIARAGLYRFRFAEKSTRAQCPLCGAHRVALVSLCEALAAASDAPAVHTAPPAFDAVQTPLGCLACIRARLGLDAEMEDFVRWIDGSGVSTTTGRLTPAALARTAKKRPAAAALGSGGAPFATTAERASVYASLLDERKLSVRRWCDARDAWLAERAAPAPPAAAPLPVPEEPMDTSL</sequence>
<dbReference type="GO" id="GO:0043138">
    <property type="term" value="F:3'-5' DNA helicase activity"/>
    <property type="evidence" value="ECO:0007669"/>
    <property type="project" value="UniProtKB-EC"/>
</dbReference>
<keyword evidence="5" id="KW-0413">Isomerase</keyword>
<dbReference type="Gene3D" id="3.40.50.300">
    <property type="entry name" value="P-loop containing nucleotide triphosphate hydrolases"/>
    <property type="match status" value="2"/>
</dbReference>
<dbReference type="InterPro" id="IPR014017">
    <property type="entry name" value="DNA_helicase_UvrD-like_C"/>
</dbReference>
<dbReference type="AlphaFoldDB" id="A0AAF0DRL6"/>
<evidence type="ECO:0000256" key="9">
    <source>
        <dbReference type="PROSITE-ProRule" id="PRU00560"/>
    </source>
</evidence>
<dbReference type="GO" id="GO:0003677">
    <property type="term" value="F:DNA binding"/>
    <property type="evidence" value="ECO:0007669"/>
    <property type="project" value="InterPro"/>
</dbReference>
<dbReference type="GO" id="GO:0005634">
    <property type="term" value="C:nucleus"/>
    <property type="evidence" value="ECO:0007669"/>
    <property type="project" value="TreeGrafter"/>
</dbReference>
<evidence type="ECO:0000256" key="2">
    <source>
        <dbReference type="ARBA" id="ARBA00022801"/>
    </source>
</evidence>
<evidence type="ECO:0000256" key="10">
    <source>
        <dbReference type="SAM" id="MobiDB-lite"/>
    </source>
</evidence>